<evidence type="ECO:0000256" key="6">
    <source>
        <dbReference type="RuleBase" id="RU004168"/>
    </source>
</evidence>
<dbReference type="RefSeq" id="WP_100306964.1">
    <property type="nucleotide sequence ID" value="NZ_PGET01000001.1"/>
</dbReference>
<proteinExistence type="inferred from homology"/>
<comment type="catalytic activity">
    <reaction evidence="4 5">
        <text>an acyl phosphate + H2O = a carboxylate + phosphate + H(+)</text>
        <dbReference type="Rhea" id="RHEA:14965"/>
        <dbReference type="ChEBI" id="CHEBI:15377"/>
        <dbReference type="ChEBI" id="CHEBI:15378"/>
        <dbReference type="ChEBI" id="CHEBI:29067"/>
        <dbReference type="ChEBI" id="CHEBI:43474"/>
        <dbReference type="ChEBI" id="CHEBI:59918"/>
        <dbReference type="EC" id="3.6.1.7"/>
    </reaction>
</comment>
<protein>
    <recommendedName>
        <fullName evidence="3 5">acylphosphatase</fullName>
        <ecNumber evidence="2 5">3.6.1.7</ecNumber>
    </recommendedName>
</protein>
<dbReference type="EC" id="3.6.1.7" evidence="2 5"/>
<dbReference type="AlphaFoldDB" id="A0A2M8ZBE8"/>
<evidence type="ECO:0000256" key="1">
    <source>
        <dbReference type="ARBA" id="ARBA00005614"/>
    </source>
</evidence>
<sequence>MKIKKMLKQIRNNYVIEQVRKINIPEFEPDKTMRYHIIFSGRVQRVGFRLEIEQLALRLKLTGWIKNLESGNVEMEIQGMKNKIDYLLEFMNSLKRIKISQMQKDIRTVLNQEEEFKII</sequence>
<keyword evidence="5" id="KW-0378">Hydrolase</keyword>
<feature type="active site" evidence="5">
    <location>
        <position position="67"/>
    </location>
</feature>
<feature type="domain" description="Acylphosphatase-like" evidence="7">
    <location>
        <begin position="34"/>
        <end position="119"/>
    </location>
</feature>
<comment type="similarity">
    <text evidence="1 6">Belongs to the acylphosphatase family.</text>
</comment>
<dbReference type="GO" id="GO:0003998">
    <property type="term" value="F:acylphosphatase activity"/>
    <property type="evidence" value="ECO:0007669"/>
    <property type="project" value="UniProtKB-EC"/>
</dbReference>
<dbReference type="PANTHER" id="PTHR47268:SF4">
    <property type="entry name" value="ACYLPHOSPHATASE"/>
    <property type="match status" value="1"/>
</dbReference>
<dbReference type="InterPro" id="IPR036046">
    <property type="entry name" value="Acylphosphatase-like_dom_sf"/>
</dbReference>
<evidence type="ECO:0000313" key="8">
    <source>
        <dbReference type="EMBL" id="PJJ30753.1"/>
    </source>
</evidence>
<dbReference type="PROSITE" id="PS51160">
    <property type="entry name" value="ACYLPHOSPHATASE_3"/>
    <property type="match status" value="1"/>
</dbReference>
<comment type="caution">
    <text evidence="8">The sequence shown here is derived from an EMBL/GenBank/DDBJ whole genome shotgun (WGS) entry which is preliminary data.</text>
</comment>
<dbReference type="PANTHER" id="PTHR47268">
    <property type="entry name" value="ACYLPHOSPHATASE"/>
    <property type="match status" value="1"/>
</dbReference>
<dbReference type="Gene3D" id="3.30.70.100">
    <property type="match status" value="1"/>
</dbReference>
<dbReference type="InterPro" id="IPR020456">
    <property type="entry name" value="Acylphosphatase"/>
</dbReference>
<dbReference type="SUPFAM" id="SSF54975">
    <property type="entry name" value="Acylphosphatase/BLUF domain-like"/>
    <property type="match status" value="1"/>
</dbReference>
<evidence type="ECO:0000256" key="5">
    <source>
        <dbReference type="PROSITE-ProRule" id="PRU00520"/>
    </source>
</evidence>
<name>A0A2M8ZBE8_9FIRM</name>
<evidence type="ECO:0000313" key="9">
    <source>
        <dbReference type="Proteomes" id="UP000231092"/>
    </source>
</evidence>
<dbReference type="Proteomes" id="UP000231092">
    <property type="component" value="Unassembled WGS sequence"/>
</dbReference>
<evidence type="ECO:0000259" key="7">
    <source>
        <dbReference type="PROSITE" id="PS51160"/>
    </source>
</evidence>
<gene>
    <name evidence="8" type="ORF">H171_4369</name>
</gene>
<dbReference type="Pfam" id="PF00708">
    <property type="entry name" value="Acylphosphatase"/>
    <property type="match status" value="1"/>
</dbReference>
<evidence type="ECO:0000256" key="4">
    <source>
        <dbReference type="ARBA" id="ARBA00047645"/>
    </source>
</evidence>
<dbReference type="EMBL" id="PGET01000001">
    <property type="protein sequence ID" value="PJJ30753.1"/>
    <property type="molecule type" value="Genomic_DNA"/>
</dbReference>
<dbReference type="OrthoDB" id="9808093at2"/>
<evidence type="ECO:0000256" key="3">
    <source>
        <dbReference type="ARBA" id="ARBA00015991"/>
    </source>
</evidence>
<organism evidence="8 9">
    <name type="scientific">[Clostridium] celerecrescens 18A</name>
    <dbReference type="NCBI Taxonomy" id="1286362"/>
    <lineage>
        <taxon>Bacteria</taxon>
        <taxon>Bacillati</taxon>
        <taxon>Bacillota</taxon>
        <taxon>Clostridia</taxon>
        <taxon>Lachnospirales</taxon>
        <taxon>Lachnospiraceae</taxon>
        <taxon>Lacrimispora</taxon>
    </lineage>
</organism>
<dbReference type="InterPro" id="IPR001792">
    <property type="entry name" value="Acylphosphatase-like_dom"/>
</dbReference>
<accession>A0A2M8ZBE8</accession>
<reference evidence="8 9" key="1">
    <citation type="submission" date="2017-11" db="EMBL/GenBank/DDBJ databases">
        <title>Understudied soil microbes with underappreciated capabilities: Untangling the Clostridium saccharolyticum group.</title>
        <authorList>
            <person name="Leschine S."/>
        </authorList>
    </citation>
    <scope>NUCLEOTIDE SEQUENCE [LARGE SCALE GENOMIC DNA]</scope>
    <source>
        <strain evidence="8 9">18A</strain>
    </source>
</reference>
<evidence type="ECO:0000256" key="2">
    <source>
        <dbReference type="ARBA" id="ARBA00012150"/>
    </source>
</evidence>
<feature type="active site" evidence="5">
    <location>
        <position position="49"/>
    </location>
</feature>